<dbReference type="Proteomes" id="UP001260959">
    <property type="component" value="Unassembled WGS sequence"/>
</dbReference>
<reference evidence="1 2" key="1">
    <citation type="submission" date="2023-08" db="EMBL/GenBank/DDBJ databases">
        <authorList>
            <person name="Maltman C."/>
        </authorList>
    </citation>
    <scope>NUCLEOTIDE SEQUENCE [LARGE SCALE GENOMIC DNA]</scope>
    <source>
        <strain evidence="1 2">ES2</strain>
    </source>
</reference>
<sequence>MIYLQVGINTTAPTKTLDVNGDARIRNLPTLTSSTVSPLFSDENGVLGKATIAPQSQVAFNTSTNAFPFSASNYNTGAPQTIPITSGHAVLNTIGATIGTSGRIMINQPGIYMLSGSVNLQLDITDDAEGVVFQ</sequence>
<organism evidence="1 2">
    <name type="scientific">Chryseobacterium metallicongregator</name>
    <dbReference type="NCBI Taxonomy" id="3073042"/>
    <lineage>
        <taxon>Bacteria</taxon>
        <taxon>Pseudomonadati</taxon>
        <taxon>Bacteroidota</taxon>
        <taxon>Flavobacteriia</taxon>
        <taxon>Flavobacteriales</taxon>
        <taxon>Weeksellaceae</taxon>
        <taxon>Chryseobacterium group</taxon>
        <taxon>Chryseobacterium</taxon>
    </lineage>
</organism>
<evidence type="ECO:0000313" key="1">
    <source>
        <dbReference type="EMBL" id="MDR4953623.1"/>
    </source>
</evidence>
<evidence type="ECO:0000313" key="2">
    <source>
        <dbReference type="Proteomes" id="UP001260959"/>
    </source>
</evidence>
<comment type="caution">
    <text evidence="1">The sequence shown here is derived from an EMBL/GenBank/DDBJ whole genome shotgun (WGS) entry which is preliminary data.</text>
</comment>
<dbReference type="EMBL" id="JAVIXS010000015">
    <property type="protein sequence ID" value="MDR4953623.1"/>
    <property type="molecule type" value="Genomic_DNA"/>
</dbReference>
<proteinExistence type="predicted"/>
<protein>
    <recommendedName>
        <fullName evidence="3">BclA C-terminal domain-containing protein</fullName>
    </recommendedName>
</protein>
<gene>
    <name evidence="1" type="ORF">REB14_15700</name>
</gene>
<evidence type="ECO:0008006" key="3">
    <source>
        <dbReference type="Google" id="ProtNLM"/>
    </source>
</evidence>
<name>A0ABU1E752_9FLAO</name>
<dbReference type="RefSeq" id="WP_309522623.1">
    <property type="nucleotide sequence ID" value="NZ_JAVIXS010000015.1"/>
</dbReference>
<accession>A0ABU1E752</accession>
<keyword evidence="2" id="KW-1185">Reference proteome</keyword>